<evidence type="ECO:0000256" key="11">
    <source>
        <dbReference type="ARBA" id="ARBA00029983"/>
    </source>
</evidence>
<dbReference type="AlphaFoldDB" id="A0AAV2I894"/>
<keyword evidence="13" id="KW-0175">Coiled coil</keyword>
<evidence type="ECO:0000256" key="13">
    <source>
        <dbReference type="SAM" id="Coils"/>
    </source>
</evidence>
<evidence type="ECO:0000256" key="9">
    <source>
        <dbReference type="ARBA" id="ARBA00024680"/>
    </source>
</evidence>
<dbReference type="EMBL" id="CAXITT010000520">
    <property type="protein sequence ID" value="CAL1543024.1"/>
    <property type="molecule type" value="Genomic_DNA"/>
</dbReference>
<evidence type="ECO:0000313" key="16">
    <source>
        <dbReference type="Proteomes" id="UP001497497"/>
    </source>
</evidence>
<dbReference type="PANTHER" id="PTHR12960:SF0">
    <property type="entry name" value="MRNA EXPORT FACTOR GLE1"/>
    <property type="match status" value="1"/>
</dbReference>
<keyword evidence="4" id="KW-0509">mRNA transport</keyword>
<dbReference type="Gene3D" id="1.25.40.510">
    <property type="entry name" value="GLE1-like"/>
    <property type="match status" value="1"/>
</dbReference>
<dbReference type="InterPro" id="IPR012476">
    <property type="entry name" value="GLE1"/>
</dbReference>
<protein>
    <recommendedName>
        <fullName evidence="10">mRNA export factor GLE1</fullName>
    </recommendedName>
    <alternativeName>
        <fullName evidence="12">GLE1 RNA export mediator</fullName>
    </alternativeName>
    <alternativeName>
        <fullName evidence="11">Nucleoporin GLE1</fullName>
    </alternativeName>
</protein>
<evidence type="ECO:0000256" key="12">
    <source>
        <dbReference type="ARBA" id="ARBA00030897"/>
    </source>
</evidence>
<organism evidence="15 16">
    <name type="scientific">Lymnaea stagnalis</name>
    <name type="common">Great pond snail</name>
    <name type="synonym">Helix stagnalis</name>
    <dbReference type="NCBI Taxonomy" id="6523"/>
    <lineage>
        <taxon>Eukaryota</taxon>
        <taxon>Metazoa</taxon>
        <taxon>Spiralia</taxon>
        <taxon>Lophotrochozoa</taxon>
        <taxon>Mollusca</taxon>
        <taxon>Gastropoda</taxon>
        <taxon>Heterobranchia</taxon>
        <taxon>Euthyneura</taxon>
        <taxon>Panpulmonata</taxon>
        <taxon>Hygrophila</taxon>
        <taxon>Lymnaeoidea</taxon>
        <taxon>Lymnaeidae</taxon>
        <taxon>Lymnaea</taxon>
    </lineage>
</organism>
<evidence type="ECO:0000256" key="2">
    <source>
        <dbReference type="ARBA" id="ARBA00011056"/>
    </source>
</evidence>
<feature type="region of interest" description="Disordered" evidence="14">
    <location>
        <begin position="202"/>
        <end position="245"/>
    </location>
</feature>
<evidence type="ECO:0000313" key="15">
    <source>
        <dbReference type="EMBL" id="CAL1543024.1"/>
    </source>
</evidence>
<dbReference type="GO" id="GO:0000822">
    <property type="term" value="F:inositol hexakisphosphate binding"/>
    <property type="evidence" value="ECO:0007669"/>
    <property type="project" value="TreeGrafter"/>
</dbReference>
<evidence type="ECO:0000256" key="4">
    <source>
        <dbReference type="ARBA" id="ARBA00022816"/>
    </source>
</evidence>
<dbReference type="GO" id="GO:0005543">
    <property type="term" value="F:phospholipid binding"/>
    <property type="evidence" value="ECO:0007669"/>
    <property type="project" value="TreeGrafter"/>
</dbReference>
<reference evidence="15 16" key="1">
    <citation type="submission" date="2024-04" db="EMBL/GenBank/DDBJ databases">
        <authorList>
            <consortium name="Genoscope - CEA"/>
            <person name="William W."/>
        </authorList>
    </citation>
    <scope>NUCLEOTIDE SEQUENCE [LARGE SCALE GENOMIC DNA]</scope>
</reference>
<dbReference type="GO" id="GO:0005737">
    <property type="term" value="C:cytoplasm"/>
    <property type="evidence" value="ECO:0007669"/>
    <property type="project" value="TreeGrafter"/>
</dbReference>
<evidence type="ECO:0000256" key="5">
    <source>
        <dbReference type="ARBA" id="ARBA00022927"/>
    </source>
</evidence>
<comment type="function">
    <text evidence="9">Required for the export of mRNAs containing poly(A) tails from the nucleus into the cytoplasm. May be involved in the terminal step of the mRNA transport through the nuclear pore complex (NPC).</text>
</comment>
<keyword evidence="5" id="KW-0653">Protein transport</keyword>
<dbReference type="GO" id="GO:0015031">
    <property type="term" value="P:protein transport"/>
    <property type="evidence" value="ECO:0007669"/>
    <property type="project" value="UniProtKB-KW"/>
</dbReference>
<keyword evidence="3" id="KW-0813">Transport</keyword>
<evidence type="ECO:0000256" key="10">
    <source>
        <dbReference type="ARBA" id="ARBA00026227"/>
    </source>
</evidence>
<comment type="subcellular location">
    <subcellularLocation>
        <location evidence="1">Nucleus</location>
        <location evidence="1">Nuclear pore complex</location>
    </subcellularLocation>
</comment>
<evidence type="ECO:0000256" key="1">
    <source>
        <dbReference type="ARBA" id="ARBA00004567"/>
    </source>
</evidence>
<comment type="caution">
    <text evidence="15">The sequence shown here is derived from an EMBL/GenBank/DDBJ whole genome shotgun (WGS) entry which is preliminary data.</text>
</comment>
<feature type="coiled-coil region" evidence="13">
    <location>
        <begin position="344"/>
        <end position="393"/>
    </location>
</feature>
<accession>A0AAV2I894</accession>
<keyword evidence="16" id="KW-1185">Reference proteome</keyword>
<keyword evidence="7" id="KW-0906">Nuclear pore complex</keyword>
<dbReference type="InterPro" id="IPR038506">
    <property type="entry name" value="GLE1-like_sf"/>
</dbReference>
<dbReference type="Proteomes" id="UP001497497">
    <property type="component" value="Unassembled WGS sequence"/>
</dbReference>
<evidence type="ECO:0000256" key="3">
    <source>
        <dbReference type="ARBA" id="ARBA00022448"/>
    </source>
</evidence>
<keyword evidence="6" id="KW-0811">Translocation</keyword>
<name>A0AAV2I894_LYMST</name>
<feature type="region of interest" description="Disordered" evidence="14">
    <location>
        <begin position="101"/>
        <end position="121"/>
    </location>
</feature>
<dbReference type="PANTHER" id="PTHR12960">
    <property type="entry name" value="GLE-1-RELATED"/>
    <property type="match status" value="1"/>
</dbReference>
<keyword evidence="8" id="KW-0539">Nucleus</keyword>
<sequence length="717" mass="82400">MSVADLLRNSPKGRLEYHGVWDSAKLKDEMEKLSPPPLSRFHEEKTTNFSFGSQPSQNECMFGRDISDDMAYSENNNSRVNLLLDCPRESTIAFDRNTNYIVSDDEDGEEKHDSGNEDILDISAPLPSTSQNVDHDDSVQHPASCPVSPEWDLNTRAILDRGKKFSLLAQLSCEQRRLSFERHNREMNQYTRLKEAEIHAEIERSNDKRQRMIDRKQKQGLEETSKQLQRLREDHREHQKKIDTKQREIERKREILEEEERRRQKREVEKKEALHSLLKQIDGNRLACNNLIDTFQDKASLPDKVEQIRGILERNCSVLALQIQTAEQSTCIPEELVTKFSEHRDKSQQALELLKKQIEETNVNIKASEAKKQEELKKQAEDKQKQIDATKQLADAQQDFRVQAFKYILQEQSLKAKKLSDVEASIKAFSENAQMKKYRFDLQKAINTTINAISAVTGSHLLDKLQKLQKLLSGQVIEVSGKRVSVKDAPEALLFSQNLVAKMLVRKGEEQVTSKHETAFGIAGVVVGLWSSFPIVGELFMAHLQALCPYILPFYTTRQDVQSNNDYYKSVGYRINDDGSIEEQDKFLRRMSGLMRLYCACMVITPPSMQAGHHPHGVEQSWMWLARTMNLDPHPDITAAMIFDVLSVTGHFLLQQYKDQFVKLLYVLTKNYLPTLKSISVTSGTVGRLELFLSSFLKNPQIPAPEGYFTPRFWSTH</sequence>
<evidence type="ECO:0000256" key="6">
    <source>
        <dbReference type="ARBA" id="ARBA00023010"/>
    </source>
</evidence>
<dbReference type="GO" id="GO:0031369">
    <property type="term" value="F:translation initiation factor binding"/>
    <property type="evidence" value="ECO:0007669"/>
    <property type="project" value="TreeGrafter"/>
</dbReference>
<dbReference type="GO" id="GO:0044614">
    <property type="term" value="C:nuclear pore cytoplasmic filaments"/>
    <property type="evidence" value="ECO:0007669"/>
    <property type="project" value="TreeGrafter"/>
</dbReference>
<gene>
    <name evidence="15" type="ORF">GSLYS_00016558001</name>
</gene>
<evidence type="ECO:0000256" key="8">
    <source>
        <dbReference type="ARBA" id="ARBA00023242"/>
    </source>
</evidence>
<dbReference type="GO" id="GO:0016973">
    <property type="term" value="P:poly(A)+ mRNA export from nucleus"/>
    <property type="evidence" value="ECO:0007669"/>
    <property type="project" value="InterPro"/>
</dbReference>
<proteinExistence type="inferred from homology"/>
<evidence type="ECO:0000256" key="14">
    <source>
        <dbReference type="SAM" id="MobiDB-lite"/>
    </source>
</evidence>
<comment type="similarity">
    <text evidence="2">Belongs to the GLE1 family.</text>
</comment>
<evidence type="ECO:0000256" key="7">
    <source>
        <dbReference type="ARBA" id="ARBA00023132"/>
    </source>
</evidence>
<dbReference type="Pfam" id="PF07817">
    <property type="entry name" value="GLE1"/>
    <property type="match status" value="1"/>
</dbReference>